<feature type="compositionally biased region" description="Pro residues" evidence="1">
    <location>
        <begin position="75"/>
        <end position="85"/>
    </location>
</feature>
<reference evidence="2 3" key="1">
    <citation type="submission" date="2019-04" db="EMBL/GenBank/DDBJ databases">
        <title>An improved genome assembly and genetic linkage map for asparagus bean, Vigna unguiculata ssp. sesquipedialis.</title>
        <authorList>
            <person name="Xia Q."/>
            <person name="Zhang R."/>
            <person name="Dong Y."/>
        </authorList>
    </citation>
    <scope>NUCLEOTIDE SEQUENCE [LARGE SCALE GENOMIC DNA]</scope>
    <source>
        <tissue evidence="2">Leaf</tissue>
    </source>
</reference>
<sequence>MKHPTRLMTAHITFRYGRSQPLVYGPRQSLVAAYSTQVPPAAYVTPNALPEEHDPQQDQGPHTHRRQPHKLHGPQRPPWWPPTPRYRPPTPHYKYPSTRQPRSVTKAVVLVLEPQPPFTSARVPTFFRFTLGLAIVLLTCELGSRSCCGPCSCPKTQLLAFFQWGTVARPVNLAQASPVNLAQASQSRLGEMKQGASLGPLHEKSPRRLAQLLSEQATRPGERDLAYARSRVAHATTFVLSPRRGGGSPERARLA</sequence>
<evidence type="ECO:0000256" key="1">
    <source>
        <dbReference type="SAM" id="MobiDB-lite"/>
    </source>
</evidence>
<dbReference type="EMBL" id="CP039353">
    <property type="protein sequence ID" value="QCE06634.1"/>
    <property type="molecule type" value="Genomic_DNA"/>
</dbReference>
<feature type="region of interest" description="Disordered" evidence="1">
    <location>
        <begin position="45"/>
        <end position="85"/>
    </location>
</feature>
<dbReference type="Proteomes" id="UP000501690">
    <property type="component" value="Linkage Group LG9"/>
</dbReference>
<proteinExistence type="predicted"/>
<protein>
    <submittedName>
        <fullName evidence="2">Uncharacterized protein</fullName>
    </submittedName>
</protein>
<evidence type="ECO:0000313" key="3">
    <source>
        <dbReference type="Proteomes" id="UP000501690"/>
    </source>
</evidence>
<feature type="compositionally biased region" description="Basic residues" evidence="1">
    <location>
        <begin position="62"/>
        <end position="73"/>
    </location>
</feature>
<dbReference type="AlphaFoldDB" id="A0A4D6N176"/>
<keyword evidence="3" id="KW-1185">Reference proteome</keyword>
<organism evidence="2 3">
    <name type="scientific">Vigna unguiculata</name>
    <name type="common">Cowpea</name>
    <dbReference type="NCBI Taxonomy" id="3917"/>
    <lineage>
        <taxon>Eukaryota</taxon>
        <taxon>Viridiplantae</taxon>
        <taxon>Streptophyta</taxon>
        <taxon>Embryophyta</taxon>
        <taxon>Tracheophyta</taxon>
        <taxon>Spermatophyta</taxon>
        <taxon>Magnoliopsida</taxon>
        <taxon>eudicotyledons</taxon>
        <taxon>Gunneridae</taxon>
        <taxon>Pentapetalae</taxon>
        <taxon>rosids</taxon>
        <taxon>fabids</taxon>
        <taxon>Fabales</taxon>
        <taxon>Fabaceae</taxon>
        <taxon>Papilionoideae</taxon>
        <taxon>50 kb inversion clade</taxon>
        <taxon>NPAAA clade</taxon>
        <taxon>indigoferoid/millettioid clade</taxon>
        <taxon>Phaseoleae</taxon>
        <taxon>Vigna</taxon>
    </lineage>
</organism>
<evidence type="ECO:0000313" key="2">
    <source>
        <dbReference type="EMBL" id="QCE06634.1"/>
    </source>
</evidence>
<accession>A0A4D6N176</accession>
<gene>
    <name evidence="2" type="ORF">DEO72_LG9g1648</name>
</gene>
<name>A0A4D6N176_VIGUN</name>